<feature type="compositionally biased region" description="Pro residues" evidence="1">
    <location>
        <begin position="89"/>
        <end position="109"/>
    </location>
</feature>
<dbReference type="VEuPathDB" id="FungiDB:SPSK_03673"/>
<name>A0A0F2M2L5_SPOSC</name>
<feature type="compositionally biased region" description="Pro residues" evidence="1">
    <location>
        <begin position="135"/>
        <end position="149"/>
    </location>
</feature>
<organism evidence="2 3">
    <name type="scientific">Sporothrix schenckii 1099-18</name>
    <dbReference type="NCBI Taxonomy" id="1397361"/>
    <lineage>
        <taxon>Eukaryota</taxon>
        <taxon>Fungi</taxon>
        <taxon>Dikarya</taxon>
        <taxon>Ascomycota</taxon>
        <taxon>Pezizomycotina</taxon>
        <taxon>Sordariomycetes</taxon>
        <taxon>Sordariomycetidae</taxon>
        <taxon>Ophiostomatales</taxon>
        <taxon>Ophiostomataceae</taxon>
        <taxon>Sporothrix</taxon>
    </lineage>
</organism>
<sequence>MPYIIVFIANIIANIIAKSIAKTAETSHEGSVALHLLAPHVPLQPAPPLEPLRRRPAQLVQNESSEHAVYGPSMYGRSVYAAGAVVHRSPPPPKPPSPPHPPPPAPAMPPVLNTAPLFHPGLPPRYREKALPLREPLPPLAPPSLPRRR</sequence>
<evidence type="ECO:0000313" key="3">
    <source>
        <dbReference type="Proteomes" id="UP000033710"/>
    </source>
</evidence>
<feature type="region of interest" description="Disordered" evidence="1">
    <location>
        <begin position="45"/>
        <end position="71"/>
    </location>
</feature>
<dbReference type="EMBL" id="AXCR01000010">
    <property type="protein sequence ID" value="KJR82396.1"/>
    <property type="molecule type" value="Genomic_DNA"/>
</dbReference>
<feature type="region of interest" description="Disordered" evidence="1">
    <location>
        <begin position="85"/>
        <end position="149"/>
    </location>
</feature>
<dbReference type="AlphaFoldDB" id="A0A0F2M2L5"/>
<dbReference type="Proteomes" id="UP000033710">
    <property type="component" value="Unassembled WGS sequence"/>
</dbReference>
<evidence type="ECO:0000256" key="1">
    <source>
        <dbReference type="SAM" id="MobiDB-lite"/>
    </source>
</evidence>
<gene>
    <name evidence="2" type="ORF">SPSK_03673</name>
</gene>
<protein>
    <submittedName>
        <fullName evidence="2">Uncharacterized protein</fullName>
    </submittedName>
</protein>
<accession>A0A0F2M2L5</accession>
<reference evidence="2 3" key="2">
    <citation type="journal article" date="2015" name="Eukaryot. Cell">
        <title>Asexual propagation of a virulent clone complex in a human and feline outbreak of sporotrichosis.</title>
        <authorList>
            <person name="Teixeira Mde M."/>
            <person name="Rodrigues A.M."/>
            <person name="Tsui C.K."/>
            <person name="de Almeida L.G."/>
            <person name="Van Diepeningen A.D."/>
            <person name="van den Ende B.G."/>
            <person name="Fernandes G.F."/>
            <person name="Kano R."/>
            <person name="Hamelin R.C."/>
            <person name="Lopes-Bezerra L.M."/>
            <person name="Vasconcelos A.T."/>
            <person name="de Hoog S."/>
            <person name="de Camargo Z.P."/>
            <person name="Felipe M.S."/>
        </authorList>
    </citation>
    <scope>NUCLEOTIDE SEQUENCE [LARGE SCALE GENOMIC DNA]</scope>
    <source>
        <strain evidence="2 3">1099-18</strain>
    </source>
</reference>
<dbReference type="KEGG" id="ssck:SPSK_03673"/>
<dbReference type="GeneID" id="27665785"/>
<proteinExistence type="predicted"/>
<evidence type="ECO:0000313" key="2">
    <source>
        <dbReference type="EMBL" id="KJR82396.1"/>
    </source>
</evidence>
<reference evidence="2 3" key="1">
    <citation type="journal article" date="2014" name="BMC Genomics">
        <title>Comparative genomics of the major fungal agents of human and animal Sporotrichosis: Sporothrix schenckii and Sporothrix brasiliensis.</title>
        <authorList>
            <person name="Teixeira M.M."/>
            <person name="de Almeida L.G."/>
            <person name="Kubitschek-Barreira P."/>
            <person name="Alves F.L."/>
            <person name="Kioshima E.S."/>
            <person name="Abadio A.K."/>
            <person name="Fernandes L."/>
            <person name="Derengowski L.S."/>
            <person name="Ferreira K.S."/>
            <person name="Souza R.C."/>
            <person name="Ruiz J.C."/>
            <person name="de Andrade N.C."/>
            <person name="Paes H.C."/>
            <person name="Nicola A.M."/>
            <person name="Albuquerque P."/>
            <person name="Gerber A.L."/>
            <person name="Martins V.P."/>
            <person name="Peconick L.D."/>
            <person name="Neto A.V."/>
            <person name="Chaucanez C.B."/>
            <person name="Silva P.A."/>
            <person name="Cunha O.L."/>
            <person name="de Oliveira F.F."/>
            <person name="dos Santos T.C."/>
            <person name="Barros A.L."/>
            <person name="Soares M.A."/>
            <person name="de Oliveira L.M."/>
            <person name="Marini M.M."/>
            <person name="Villalobos-Duno H."/>
            <person name="Cunha M.M."/>
            <person name="de Hoog S."/>
            <person name="da Silveira J.F."/>
            <person name="Henrissat B."/>
            <person name="Nino-Vega G.A."/>
            <person name="Cisalpino P.S."/>
            <person name="Mora-Montes H.M."/>
            <person name="Almeida S.R."/>
            <person name="Stajich J.E."/>
            <person name="Lopes-Bezerra L.M."/>
            <person name="Vasconcelos A.T."/>
            <person name="Felipe M.S."/>
        </authorList>
    </citation>
    <scope>NUCLEOTIDE SEQUENCE [LARGE SCALE GENOMIC DNA]</scope>
    <source>
        <strain evidence="2 3">1099-18</strain>
    </source>
</reference>
<dbReference type="RefSeq" id="XP_016585072.1">
    <property type="nucleotide sequence ID" value="XM_016730508.1"/>
</dbReference>
<comment type="caution">
    <text evidence="2">The sequence shown here is derived from an EMBL/GenBank/DDBJ whole genome shotgun (WGS) entry which is preliminary data.</text>
</comment>